<feature type="binding site" evidence="8">
    <location>
        <position position="140"/>
    </location>
    <ligand>
        <name>GTP</name>
        <dbReference type="ChEBI" id="CHEBI:37565"/>
    </ligand>
</feature>
<keyword evidence="4 8" id="KW-0547">Nucleotide-binding</keyword>
<feature type="domain" description="Tubulin/FtsZ 2-layer sandwich" evidence="12">
    <location>
        <begin position="208"/>
        <end position="326"/>
    </location>
</feature>
<dbReference type="InterPro" id="IPR020805">
    <property type="entry name" value="Cell_div_FtsZ_CS"/>
</dbReference>
<evidence type="ECO:0000256" key="5">
    <source>
        <dbReference type="ARBA" id="ARBA00023134"/>
    </source>
</evidence>
<dbReference type="GO" id="GO:0005525">
    <property type="term" value="F:GTP binding"/>
    <property type="evidence" value="ECO:0007669"/>
    <property type="project" value="UniProtKB-UniRule"/>
</dbReference>
<dbReference type="Pfam" id="PF00091">
    <property type="entry name" value="Tubulin"/>
    <property type="match status" value="1"/>
</dbReference>
<dbReference type="PANTHER" id="PTHR30314">
    <property type="entry name" value="CELL DIVISION PROTEIN FTSZ-RELATED"/>
    <property type="match status" value="1"/>
</dbReference>
<dbReference type="InterPro" id="IPR003008">
    <property type="entry name" value="Tubulin_FtsZ_GTPase"/>
</dbReference>
<keyword evidence="3 8" id="KW-0132">Cell division</keyword>
<dbReference type="PANTHER" id="PTHR30314:SF3">
    <property type="entry name" value="MITOCHONDRIAL DIVISION PROTEIN FSZA"/>
    <property type="match status" value="1"/>
</dbReference>
<dbReference type="GO" id="GO:0005737">
    <property type="term" value="C:cytoplasm"/>
    <property type="evidence" value="ECO:0007669"/>
    <property type="project" value="UniProtKB-SubCell"/>
</dbReference>
<proteinExistence type="inferred from homology"/>
<dbReference type="GO" id="GO:0043093">
    <property type="term" value="P:FtsZ-dependent cytokinesis"/>
    <property type="evidence" value="ECO:0007669"/>
    <property type="project" value="UniProtKB-UniRule"/>
</dbReference>
<evidence type="ECO:0000256" key="9">
    <source>
        <dbReference type="NCBIfam" id="TIGR00065"/>
    </source>
</evidence>
<dbReference type="HAMAP" id="MF_00909">
    <property type="entry name" value="FtsZ"/>
    <property type="match status" value="1"/>
</dbReference>
<evidence type="ECO:0000256" key="8">
    <source>
        <dbReference type="HAMAP-Rule" id="MF_00909"/>
    </source>
</evidence>
<evidence type="ECO:0000259" key="12">
    <source>
        <dbReference type="SMART" id="SM00865"/>
    </source>
</evidence>
<reference evidence="13" key="1">
    <citation type="journal article" date="2020" name="mSystems">
        <title>Genome- and Community-Level Interaction Insights into Carbon Utilization and Element Cycling Functions of Hydrothermarchaeota in Hydrothermal Sediment.</title>
        <authorList>
            <person name="Zhou Z."/>
            <person name="Liu Y."/>
            <person name="Xu W."/>
            <person name="Pan J."/>
            <person name="Luo Z.H."/>
            <person name="Li M."/>
        </authorList>
    </citation>
    <scope>NUCLEOTIDE SEQUENCE [LARGE SCALE GENOMIC DNA]</scope>
    <source>
        <strain evidence="13">SpSt-1233</strain>
    </source>
</reference>
<accession>A0A7V2ATS6</accession>
<keyword evidence="5 8" id="KW-0342">GTP-binding</keyword>
<keyword evidence="2 8" id="KW-0963">Cytoplasm</keyword>
<dbReference type="GO" id="GO:0051258">
    <property type="term" value="P:protein polymerization"/>
    <property type="evidence" value="ECO:0007669"/>
    <property type="project" value="UniProtKB-UniRule"/>
</dbReference>
<dbReference type="InterPro" id="IPR024757">
    <property type="entry name" value="FtsZ_C"/>
</dbReference>
<feature type="domain" description="Tubulin/FtsZ GTPase" evidence="11">
    <location>
        <begin position="14"/>
        <end position="206"/>
    </location>
</feature>
<dbReference type="PROSITE" id="PS01134">
    <property type="entry name" value="FTSZ_1"/>
    <property type="match status" value="1"/>
</dbReference>
<gene>
    <name evidence="8 13" type="primary">ftsZ</name>
    <name evidence="13" type="ORF">ENO08_01505</name>
</gene>
<dbReference type="GO" id="GO:0000917">
    <property type="term" value="P:division septum assembly"/>
    <property type="evidence" value="ECO:0007669"/>
    <property type="project" value="UniProtKB-KW"/>
</dbReference>
<dbReference type="InterPro" id="IPR045061">
    <property type="entry name" value="FtsZ/CetZ"/>
</dbReference>
<dbReference type="Proteomes" id="UP000886069">
    <property type="component" value="Unassembled WGS sequence"/>
</dbReference>
<dbReference type="EMBL" id="DSEC01000107">
    <property type="protein sequence ID" value="HER43118.1"/>
    <property type="molecule type" value="Genomic_DNA"/>
</dbReference>
<evidence type="ECO:0000256" key="3">
    <source>
        <dbReference type="ARBA" id="ARBA00022618"/>
    </source>
</evidence>
<dbReference type="SUPFAM" id="SSF55307">
    <property type="entry name" value="Tubulin C-terminal domain-like"/>
    <property type="match status" value="1"/>
</dbReference>
<evidence type="ECO:0000256" key="2">
    <source>
        <dbReference type="ARBA" id="ARBA00022490"/>
    </source>
</evidence>
<evidence type="ECO:0000256" key="6">
    <source>
        <dbReference type="ARBA" id="ARBA00023210"/>
    </source>
</evidence>
<comment type="function">
    <text evidence="8 10">Essential cell division protein that forms a contractile ring structure (Z ring) at the future cell division site. The regulation of the ring assembly controls the timing and the location of cell division. One of the functions of the FtsZ ring is to recruit other cell division proteins to the septum to produce a new cell wall between the dividing cells. Binds GTP and shows GTPase activity.</text>
</comment>
<dbReference type="InterPro" id="IPR000158">
    <property type="entry name" value="Cell_div_FtsZ"/>
</dbReference>
<evidence type="ECO:0000256" key="4">
    <source>
        <dbReference type="ARBA" id="ARBA00022741"/>
    </source>
</evidence>
<dbReference type="InterPro" id="IPR037103">
    <property type="entry name" value="Tubulin/FtsZ-like_C"/>
</dbReference>
<dbReference type="GO" id="GO:0003924">
    <property type="term" value="F:GTPase activity"/>
    <property type="evidence" value="ECO:0007669"/>
    <property type="project" value="UniProtKB-UniRule"/>
</dbReference>
<dbReference type="GO" id="GO:0032153">
    <property type="term" value="C:cell division site"/>
    <property type="evidence" value="ECO:0007669"/>
    <property type="project" value="UniProtKB-UniRule"/>
</dbReference>
<evidence type="ECO:0000256" key="1">
    <source>
        <dbReference type="ARBA" id="ARBA00009690"/>
    </source>
</evidence>
<sequence length="384" mass="41009">MMRFEFDEFDELARLKVVGVGGAGGNAVNRMISAGLQGVEFIAVNTDAQVLELSRAHKKVQVGTRLTKGLGSGGNPEVGHKAIEEDGDLVQEMLEGSDMVFVTAGMGGGTGTGASPFIARMAREQGALTVGIVTRPFSFEGKRRERQAIDGIEELKKEVDTLIIIQNDKLLSLVPQETPLKEAFSKADEILHHATKGISDLIMIPGLINLDFADVRTIMSGMGEALMSTGVASGEGRATQAARMALSSPLLDDVSIRGARGVLVNITGDEKMTLHEVSEATSIISEEAGDDANVIFGAVVSDSNRDDIHVTVIATGFDSREKEIQTVFTAKTREAEVFEMPRFGVASYEEEEHRYAGVGAETAGVVSSAAPNLDIPTFLRKQLD</sequence>
<dbReference type="AlphaFoldDB" id="A0A7V2ATS6"/>
<dbReference type="CDD" id="cd02201">
    <property type="entry name" value="FtsZ_type1"/>
    <property type="match status" value="1"/>
</dbReference>
<dbReference type="SMART" id="SM00865">
    <property type="entry name" value="Tubulin_C"/>
    <property type="match status" value="1"/>
</dbReference>
<feature type="binding site" evidence="8">
    <location>
        <begin position="22"/>
        <end position="26"/>
    </location>
    <ligand>
        <name>GTP</name>
        <dbReference type="ChEBI" id="CHEBI:37565"/>
    </ligand>
</feature>
<protein>
    <recommendedName>
        <fullName evidence="8 9">Cell division protein FtsZ</fullName>
    </recommendedName>
</protein>
<dbReference type="SMART" id="SM00864">
    <property type="entry name" value="Tubulin"/>
    <property type="match status" value="1"/>
</dbReference>
<dbReference type="Gene3D" id="3.30.1330.20">
    <property type="entry name" value="Tubulin/FtsZ, C-terminal domain"/>
    <property type="match status" value="1"/>
</dbReference>
<evidence type="ECO:0000256" key="10">
    <source>
        <dbReference type="RuleBase" id="RU000631"/>
    </source>
</evidence>
<name>A0A7V2ATS6_UNCEI</name>
<evidence type="ECO:0000313" key="13">
    <source>
        <dbReference type="EMBL" id="HER43118.1"/>
    </source>
</evidence>
<dbReference type="Pfam" id="PF12327">
    <property type="entry name" value="FtsZ_C"/>
    <property type="match status" value="1"/>
</dbReference>
<dbReference type="PRINTS" id="PR00423">
    <property type="entry name" value="CELLDVISFTSZ"/>
</dbReference>
<organism evidence="13">
    <name type="scientific">Eiseniibacteriota bacterium</name>
    <dbReference type="NCBI Taxonomy" id="2212470"/>
    <lineage>
        <taxon>Bacteria</taxon>
        <taxon>Candidatus Eiseniibacteriota</taxon>
    </lineage>
</organism>
<dbReference type="Gene3D" id="3.40.50.1440">
    <property type="entry name" value="Tubulin/FtsZ, GTPase domain"/>
    <property type="match status" value="1"/>
</dbReference>
<dbReference type="InterPro" id="IPR018316">
    <property type="entry name" value="Tubulin/FtsZ_2-layer-sand-dom"/>
</dbReference>
<comment type="caution">
    <text evidence="13">The sequence shown here is derived from an EMBL/GenBank/DDBJ whole genome shotgun (WGS) entry which is preliminary data.</text>
</comment>
<feature type="binding site" evidence="8">
    <location>
        <position position="188"/>
    </location>
    <ligand>
        <name>GTP</name>
        <dbReference type="ChEBI" id="CHEBI:37565"/>
    </ligand>
</feature>
<evidence type="ECO:0000259" key="11">
    <source>
        <dbReference type="SMART" id="SM00864"/>
    </source>
</evidence>
<dbReference type="PROSITE" id="PS01135">
    <property type="entry name" value="FTSZ_2"/>
    <property type="match status" value="1"/>
</dbReference>
<dbReference type="InterPro" id="IPR036525">
    <property type="entry name" value="Tubulin/FtsZ_GTPase_sf"/>
</dbReference>
<comment type="similarity">
    <text evidence="1 8 10">Belongs to the FtsZ family.</text>
</comment>
<dbReference type="FunFam" id="3.40.50.1440:FF:000023">
    <property type="entry name" value="Cell division protein FtsZ"/>
    <property type="match status" value="1"/>
</dbReference>
<dbReference type="SUPFAM" id="SSF52490">
    <property type="entry name" value="Tubulin nucleotide-binding domain-like"/>
    <property type="match status" value="1"/>
</dbReference>
<dbReference type="InterPro" id="IPR008280">
    <property type="entry name" value="Tub_FtsZ_C"/>
</dbReference>
<keyword evidence="6 8" id="KW-0717">Septation</keyword>
<comment type="subunit">
    <text evidence="8">Homodimer. Polymerizes to form a dynamic ring structure in a strictly GTP-dependent manner. Interacts directly with several other division proteins.</text>
</comment>
<dbReference type="NCBIfam" id="TIGR00065">
    <property type="entry name" value="ftsZ"/>
    <property type="match status" value="1"/>
</dbReference>
<feature type="binding site" evidence="8">
    <location>
        <position position="144"/>
    </location>
    <ligand>
        <name>GTP</name>
        <dbReference type="ChEBI" id="CHEBI:37565"/>
    </ligand>
</feature>
<comment type="subcellular location">
    <subcellularLocation>
        <location evidence="8">Cytoplasm</location>
    </subcellularLocation>
    <text evidence="8">Assembles at midcell at the inner surface of the cytoplasmic membrane.</text>
</comment>
<feature type="binding site" evidence="8">
    <location>
        <begin position="109"/>
        <end position="111"/>
    </location>
    <ligand>
        <name>GTP</name>
        <dbReference type="ChEBI" id="CHEBI:37565"/>
    </ligand>
</feature>
<keyword evidence="7 8" id="KW-0131">Cell cycle</keyword>
<evidence type="ECO:0000256" key="7">
    <source>
        <dbReference type="ARBA" id="ARBA00023306"/>
    </source>
</evidence>